<proteinExistence type="predicted"/>
<dbReference type="AlphaFoldDB" id="A0A0E9NQL9"/>
<gene>
    <name evidence="2" type="ORF">G7K_5813-t1</name>
</gene>
<evidence type="ECO:0000313" key="2">
    <source>
        <dbReference type="EMBL" id="GAO51720.1"/>
    </source>
</evidence>
<evidence type="ECO:0000313" key="3">
    <source>
        <dbReference type="Proteomes" id="UP000033140"/>
    </source>
</evidence>
<keyword evidence="3" id="KW-1185">Reference proteome</keyword>
<comment type="caution">
    <text evidence="2">The sequence shown here is derived from an EMBL/GenBank/DDBJ whole genome shotgun (WGS) entry which is preliminary data.</text>
</comment>
<dbReference type="EMBL" id="BACD03000051">
    <property type="protein sequence ID" value="GAO51720.1"/>
    <property type="molecule type" value="Genomic_DNA"/>
</dbReference>
<reference evidence="2 3" key="3">
    <citation type="journal article" date="2015" name="Genome Announc.">
        <title>Draft Genome Sequence of the Archiascomycetous Yeast Saitoella complicata.</title>
        <authorList>
            <person name="Yamauchi K."/>
            <person name="Kondo S."/>
            <person name="Hamamoto M."/>
            <person name="Takahashi Y."/>
            <person name="Ogura Y."/>
            <person name="Hayashi T."/>
            <person name="Nishida H."/>
        </authorList>
    </citation>
    <scope>NUCLEOTIDE SEQUENCE [LARGE SCALE GENOMIC DNA]</scope>
    <source>
        <strain evidence="2 3">NRRL Y-17804</strain>
    </source>
</reference>
<name>A0A0E9NQL9_SAICN</name>
<accession>A0A0E9NQL9</accession>
<feature type="compositionally biased region" description="Low complexity" evidence="1">
    <location>
        <begin position="81"/>
        <end position="108"/>
    </location>
</feature>
<organism evidence="2 3">
    <name type="scientific">Saitoella complicata (strain BCRC 22490 / CBS 7301 / JCM 7358 / NBRC 10748 / NRRL Y-17804)</name>
    <dbReference type="NCBI Taxonomy" id="698492"/>
    <lineage>
        <taxon>Eukaryota</taxon>
        <taxon>Fungi</taxon>
        <taxon>Dikarya</taxon>
        <taxon>Ascomycota</taxon>
        <taxon>Taphrinomycotina</taxon>
        <taxon>Taphrinomycotina incertae sedis</taxon>
        <taxon>Saitoella</taxon>
    </lineage>
</organism>
<reference evidence="2 3" key="2">
    <citation type="journal article" date="2014" name="J. Gen. Appl. Microbiol.">
        <title>The early diverging ascomycetous budding yeast Saitoella complicata has three histone deacetylases belonging to the Clr6, Hos2, and Rpd3 lineages.</title>
        <authorList>
            <person name="Nishida H."/>
            <person name="Matsumoto T."/>
            <person name="Kondo S."/>
            <person name="Hamamoto M."/>
            <person name="Yoshikawa H."/>
        </authorList>
    </citation>
    <scope>NUCLEOTIDE SEQUENCE [LARGE SCALE GENOMIC DNA]</scope>
    <source>
        <strain evidence="2 3">NRRL Y-17804</strain>
    </source>
</reference>
<protein>
    <submittedName>
        <fullName evidence="2">Uncharacterized protein</fullName>
    </submittedName>
</protein>
<evidence type="ECO:0000256" key="1">
    <source>
        <dbReference type="SAM" id="MobiDB-lite"/>
    </source>
</evidence>
<feature type="compositionally biased region" description="Pro residues" evidence="1">
    <location>
        <begin position="70"/>
        <end position="80"/>
    </location>
</feature>
<dbReference type="Proteomes" id="UP000033140">
    <property type="component" value="Unassembled WGS sequence"/>
</dbReference>
<reference evidence="2 3" key="1">
    <citation type="journal article" date="2011" name="J. Gen. Appl. Microbiol.">
        <title>Draft genome sequencing of the enigmatic yeast Saitoella complicata.</title>
        <authorList>
            <person name="Nishida H."/>
            <person name="Hamamoto M."/>
            <person name="Sugiyama J."/>
        </authorList>
    </citation>
    <scope>NUCLEOTIDE SEQUENCE [LARGE SCALE GENOMIC DNA]</scope>
    <source>
        <strain evidence="2 3">NRRL Y-17804</strain>
    </source>
</reference>
<sequence>MMKLAPGDVVDKKQCRRRKTVDMKVYLSDSYLELTERHSKKILPFLHNLLLSQRIKRGDALSRRDRSPCRRPPPPLPQPWPQQQGRPQQRRQQGQQRQRKPQGWQGTP</sequence>
<feature type="region of interest" description="Disordered" evidence="1">
    <location>
        <begin position="57"/>
        <end position="108"/>
    </location>
</feature>
<feature type="compositionally biased region" description="Basic and acidic residues" evidence="1">
    <location>
        <begin position="57"/>
        <end position="68"/>
    </location>
</feature>